<dbReference type="AlphaFoldDB" id="A0AAN8T8N9"/>
<evidence type="ECO:0000313" key="1">
    <source>
        <dbReference type="EMBL" id="KAK6779873.1"/>
    </source>
</evidence>
<keyword evidence="2" id="KW-1185">Reference proteome</keyword>
<organism evidence="1 2">
    <name type="scientific">Solanum bulbocastanum</name>
    <name type="common">Wild potato</name>
    <dbReference type="NCBI Taxonomy" id="147425"/>
    <lineage>
        <taxon>Eukaryota</taxon>
        <taxon>Viridiplantae</taxon>
        <taxon>Streptophyta</taxon>
        <taxon>Embryophyta</taxon>
        <taxon>Tracheophyta</taxon>
        <taxon>Spermatophyta</taxon>
        <taxon>Magnoliopsida</taxon>
        <taxon>eudicotyledons</taxon>
        <taxon>Gunneridae</taxon>
        <taxon>Pentapetalae</taxon>
        <taxon>asterids</taxon>
        <taxon>lamiids</taxon>
        <taxon>Solanales</taxon>
        <taxon>Solanaceae</taxon>
        <taxon>Solanoideae</taxon>
        <taxon>Solaneae</taxon>
        <taxon>Solanum</taxon>
    </lineage>
</organism>
<evidence type="ECO:0000313" key="2">
    <source>
        <dbReference type="Proteomes" id="UP001371456"/>
    </source>
</evidence>
<accession>A0AAN8T8N9</accession>
<gene>
    <name evidence="1" type="ORF">RDI58_022057</name>
</gene>
<proteinExistence type="predicted"/>
<sequence length="63" mass="7243">MRQNQTPHTGDIKIFAVKEKNIDRGKMWTETHKKKDGCYVTEVAREIGVSILSIHGYSSRPKK</sequence>
<name>A0AAN8T8N9_SOLBU</name>
<protein>
    <submittedName>
        <fullName evidence="1">Uncharacterized protein</fullName>
    </submittedName>
</protein>
<reference evidence="1 2" key="1">
    <citation type="submission" date="2024-02" db="EMBL/GenBank/DDBJ databases">
        <title>de novo genome assembly of Solanum bulbocastanum strain 11H21.</title>
        <authorList>
            <person name="Hosaka A.J."/>
        </authorList>
    </citation>
    <scope>NUCLEOTIDE SEQUENCE [LARGE SCALE GENOMIC DNA]</scope>
    <source>
        <tissue evidence="1">Young leaves</tissue>
    </source>
</reference>
<comment type="caution">
    <text evidence="1">The sequence shown here is derived from an EMBL/GenBank/DDBJ whole genome shotgun (WGS) entry which is preliminary data.</text>
</comment>
<dbReference type="EMBL" id="JBANQN010000009">
    <property type="protein sequence ID" value="KAK6779873.1"/>
    <property type="molecule type" value="Genomic_DNA"/>
</dbReference>
<dbReference type="Proteomes" id="UP001371456">
    <property type="component" value="Unassembled WGS sequence"/>
</dbReference>